<evidence type="ECO:0000313" key="5">
    <source>
        <dbReference type="Proteomes" id="UP000238350"/>
    </source>
</evidence>
<dbReference type="CDD" id="cd06465">
    <property type="entry name" value="p23_hB-ind1_like"/>
    <property type="match status" value="1"/>
</dbReference>
<dbReference type="Gene3D" id="2.60.40.790">
    <property type="match status" value="1"/>
</dbReference>
<dbReference type="Proteomes" id="UP000238350">
    <property type="component" value="Unassembled WGS sequence"/>
</dbReference>
<keyword evidence="5" id="KW-1185">Reference proteome</keyword>
<reference evidence="4 5" key="1">
    <citation type="submission" date="2017-04" db="EMBL/GenBank/DDBJ databases">
        <title>Genome sequencing of [Candida] sorbophila.</title>
        <authorList>
            <person name="Ahn J.O."/>
        </authorList>
    </citation>
    <scope>NUCLEOTIDE SEQUENCE [LARGE SCALE GENOMIC DNA]</scope>
    <source>
        <strain evidence="4 5">DS02</strain>
    </source>
</reference>
<dbReference type="PROSITE" id="PS51203">
    <property type="entry name" value="CS"/>
    <property type="match status" value="1"/>
</dbReference>
<feature type="region of interest" description="Disordered" evidence="2">
    <location>
        <begin position="191"/>
        <end position="229"/>
    </location>
</feature>
<evidence type="ECO:0000256" key="2">
    <source>
        <dbReference type="SAM" id="MobiDB-lite"/>
    </source>
</evidence>
<evidence type="ECO:0000259" key="3">
    <source>
        <dbReference type="PROSITE" id="PS51203"/>
    </source>
</evidence>
<dbReference type="OrthoDB" id="1564555at2759"/>
<dbReference type="InterPro" id="IPR007052">
    <property type="entry name" value="CS_dom"/>
</dbReference>
<dbReference type="GO" id="GO:0051087">
    <property type="term" value="F:protein-folding chaperone binding"/>
    <property type="evidence" value="ECO:0007669"/>
    <property type="project" value="TreeGrafter"/>
</dbReference>
<protein>
    <submittedName>
        <fullName evidence="4">Protein wos2</fullName>
    </submittedName>
</protein>
<evidence type="ECO:0000256" key="1">
    <source>
        <dbReference type="ARBA" id="ARBA00025733"/>
    </source>
</evidence>
<feature type="compositionally biased region" description="Acidic residues" evidence="2">
    <location>
        <begin position="211"/>
        <end position="221"/>
    </location>
</feature>
<dbReference type="RefSeq" id="XP_024664037.1">
    <property type="nucleotide sequence ID" value="XM_024808269.1"/>
</dbReference>
<dbReference type="InterPro" id="IPR045250">
    <property type="entry name" value="p23-like"/>
</dbReference>
<organism evidence="4 5">
    <name type="scientific">Wickerhamiella sorbophila</name>
    <dbReference type="NCBI Taxonomy" id="45607"/>
    <lineage>
        <taxon>Eukaryota</taxon>
        <taxon>Fungi</taxon>
        <taxon>Dikarya</taxon>
        <taxon>Ascomycota</taxon>
        <taxon>Saccharomycotina</taxon>
        <taxon>Dipodascomycetes</taxon>
        <taxon>Dipodascales</taxon>
        <taxon>Trichomonascaceae</taxon>
        <taxon>Wickerhamiella</taxon>
    </lineage>
</organism>
<dbReference type="AlphaFoldDB" id="A0A2T0FGH4"/>
<dbReference type="PANTHER" id="PTHR22932:SF1">
    <property type="entry name" value="CO-CHAPERONE PROTEIN DAF-41"/>
    <property type="match status" value="1"/>
</dbReference>
<sequence length="229" mass="24869">MAVFPEIRWAQRSSASDAEKNFVYLTIEQPNLVNDSLELTATSLKFSGEDGSNKFAVEFEFFAEIDVENSKKQKNDRNVFLVLRKKELNEEYWPRLTKDKVKRPYIKTDFDKWVDEDEQNEQPVEDFGDMAGMGGMPGMPDMGAMGGMPGMGGAGAGAGDGGFDMSQLLAGMGGGGDGGFDMSKLAELQKQFGLGGEGQGNDETISSTLGEADEAEAEDNDDSKVQEVN</sequence>
<dbReference type="Pfam" id="PF04969">
    <property type="entry name" value="CS"/>
    <property type="match status" value="1"/>
</dbReference>
<dbReference type="InterPro" id="IPR008978">
    <property type="entry name" value="HSP20-like_chaperone"/>
</dbReference>
<dbReference type="STRING" id="45607.A0A2T0FGH4"/>
<dbReference type="PANTHER" id="PTHR22932">
    <property type="entry name" value="TELOMERASE-BINDING PROTEIN P23 HSP90 CO-CHAPERONE"/>
    <property type="match status" value="1"/>
</dbReference>
<dbReference type="FunFam" id="2.60.40.790:FF:000013">
    <property type="entry name" value="Very-long-chain (3R)-3-hydroxyacyl-CoA dehydratase"/>
    <property type="match status" value="1"/>
</dbReference>
<dbReference type="GO" id="GO:0006457">
    <property type="term" value="P:protein folding"/>
    <property type="evidence" value="ECO:0007669"/>
    <property type="project" value="TreeGrafter"/>
</dbReference>
<dbReference type="SUPFAM" id="SSF49764">
    <property type="entry name" value="HSP20-like chaperones"/>
    <property type="match status" value="1"/>
</dbReference>
<accession>A0A2T0FGH4</accession>
<gene>
    <name evidence="4" type="ORF">B9G98_01711</name>
</gene>
<comment type="similarity">
    <text evidence="1">Belongs to the p23/wos2 family.</text>
</comment>
<name>A0A2T0FGH4_9ASCO</name>
<dbReference type="GO" id="GO:0051131">
    <property type="term" value="P:chaperone-mediated protein complex assembly"/>
    <property type="evidence" value="ECO:0007669"/>
    <property type="project" value="TreeGrafter"/>
</dbReference>
<dbReference type="GO" id="GO:0005634">
    <property type="term" value="C:nucleus"/>
    <property type="evidence" value="ECO:0007669"/>
    <property type="project" value="TreeGrafter"/>
</dbReference>
<proteinExistence type="inferred from homology"/>
<dbReference type="GeneID" id="36515460"/>
<dbReference type="GO" id="GO:0005829">
    <property type="term" value="C:cytosol"/>
    <property type="evidence" value="ECO:0007669"/>
    <property type="project" value="TreeGrafter"/>
</dbReference>
<evidence type="ECO:0000313" key="4">
    <source>
        <dbReference type="EMBL" id="PRT54091.1"/>
    </source>
</evidence>
<dbReference type="GO" id="GO:0051879">
    <property type="term" value="F:Hsp90 protein binding"/>
    <property type="evidence" value="ECO:0007669"/>
    <property type="project" value="InterPro"/>
</dbReference>
<comment type="caution">
    <text evidence="4">The sequence shown here is derived from an EMBL/GenBank/DDBJ whole genome shotgun (WGS) entry which is preliminary data.</text>
</comment>
<feature type="domain" description="CS" evidence="3">
    <location>
        <begin position="2"/>
        <end position="97"/>
    </location>
</feature>
<dbReference type="EMBL" id="NDIQ01000001">
    <property type="protein sequence ID" value="PRT54091.1"/>
    <property type="molecule type" value="Genomic_DNA"/>
</dbReference>